<feature type="region of interest" description="Disordered" evidence="3">
    <location>
        <begin position="534"/>
        <end position="597"/>
    </location>
</feature>
<name>A0A8H6S7W9_9AGAR</name>
<feature type="compositionally biased region" description="Polar residues" evidence="3">
    <location>
        <begin position="297"/>
        <end position="309"/>
    </location>
</feature>
<dbReference type="InterPro" id="IPR036322">
    <property type="entry name" value="WD40_repeat_dom_sf"/>
</dbReference>
<dbReference type="AlphaFoldDB" id="A0A8H6S7W9"/>
<dbReference type="EMBL" id="JACAZF010000009">
    <property type="protein sequence ID" value="KAF7294665.1"/>
    <property type="molecule type" value="Genomic_DNA"/>
</dbReference>
<feature type="compositionally biased region" description="Basic residues" evidence="3">
    <location>
        <begin position="664"/>
        <end position="686"/>
    </location>
</feature>
<feature type="compositionally biased region" description="Acidic residues" evidence="3">
    <location>
        <begin position="110"/>
        <end position="136"/>
    </location>
</feature>
<dbReference type="InterPro" id="IPR001680">
    <property type="entry name" value="WD40_rpt"/>
</dbReference>
<feature type="compositionally biased region" description="Polar residues" evidence="3">
    <location>
        <begin position="557"/>
        <end position="573"/>
    </location>
</feature>
<organism evidence="4 5">
    <name type="scientific">Mycena indigotica</name>
    <dbReference type="NCBI Taxonomy" id="2126181"/>
    <lineage>
        <taxon>Eukaryota</taxon>
        <taxon>Fungi</taxon>
        <taxon>Dikarya</taxon>
        <taxon>Basidiomycota</taxon>
        <taxon>Agaricomycotina</taxon>
        <taxon>Agaricomycetes</taxon>
        <taxon>Agaricomycetidae</taxon>
        <taxon>Agaricales</taxon>
        <taxon>Marasmiineae</taxon>
        <taxon>Mycenaceae</taxon>
        <taxon>Mycena</taxon>
    </lineage>
</organism>
<keyword evidence="5" id="KW-1185">Reference proteome</keyword>
<sequence length="1058" mass="114970">MPTQAPSEDENLDDFPSLASLLGIKDSLRLRRDPIGIRQRPHIILKRVEESDTSSDDSDEPHSDTVQFRIYTAKHLNLKPGRELLLTVESLDEKFEDQLFTFEGTLDASSDSDDSDAENTTQVEEEPLIPDGEDDTVLPCATMPPKMRRREWMNKDPIAPVPVKQSAAYASAGVQTTQATPIHRCLASIAVQATPPMLSASTQATPSYVSSSVQARIETHSQSIQTTTVSSSTAPSSRFAKSQEPLSALTIDIPTSSPSVDDMEISPGDALEEDSLVKSSLLTFKSVKEEILDDDISYSSPINPTSENGSSSPLLPASSISHPISSPVPAVVSTLDSGPIFHRQHTALTGIPPTEPASLRHGFPPAKKIQIHPHPPPDAPPPLPKFSLMIPRGIQTKAKMKTKPEPEVTVTAVNIADAKEAIVISTGPYSNCLNIRPSSIHSRTTGPTTTASSLAASSSKKRLVINSTGPLSARVKKTANQEPNNVDCDNTTIDNSIDIGIESPSSSSSVPAASRWQRIEASREVIGENLRIKNKVSEPQSRPTVPRSMLLPEESSSRLTNDINASLLPQISPNGKKRKGENESERQVAFPQSESSSLSLKSGASLTHFVVCVLAQMICVVALKHPLPARPLDIPSLSTLEPSRVIKRERSPSPNIWTAPGIVRVHKRSRKASRSKRRNASPGRRRRESDCWTAPDVVRLQPAASTSARPIDVDLIPDPQPRRVKREESPSPGLPAPQDTCRKLKPSHTETLAGGPGVVKIVFNSDGSKTAVLCQDNTVRIWDCVAMTEIVCLSQFANAELAWLEKDLVSLSRDGVLRKLVKRERGWDRIPIVCVSPEQYSLDDELRLTVLGGRIAISCPRFGVNVWIWSKGSWVAQRSISRKNITALKFIEGGDALIGGTLEGVVWHCAVPNGMLKAYAFLPSKITSLSINPRCMQALASTADGPVCVVDLGPQQTRRLKYDYSSSSFDGQFASEGNVVICGSRQDCLAVWDAQKENLLVCEMEYGHDNLIQVVATCDGPRACVLAGTRDGQLLRWDTPKHHSSGSTVSVQKLGKFR</sequence>
<dbReference type="GeneID" id="59349150"/>
<comment type="caution">
    <text evidence="4">The sequence shown here is derived from an EMBL/GenBank/DDBJ whole genome shotgun (WGS) entry which is preliminary data.</text>
</comment>
<feature type="region of interest" description="Disordered" evidence="3">
    <location>
        <begin position="105"/>
        <end position="137"/>
    </location>
</feature>
<feature type="region of interest" description="Disordered" evidence="3">
    <location>
        <begin position="1038"/>
        <end position="1058"/>
    </location>
</feature>
<feature type="region of interest" description="Disordered" evidence="3">
    <location>
        <begin position="222"/>
        <end position="245"/>
    </location>
</feature>
<evidence type="ECO:0000256" key="2">
    <source>
        <dbReference type="ARBA" id="ARBA00022737"/>
    </source>
</evidence>
<keyword evidence="2" id="KW-0677">Repeat</keyword>
<feature type="region of interest" description="Disordered" evidence="3">
    <location>
        <begin position="709"/>
        <end position="739"/>
    </location>
</feature>
<feature type="compositionally biased region" description="Low complexity" evidence="3">
    <location>
        <begin position="222"/>
        <end position="237"/>
    </location>
</feature>
<evidence type="ECO:0000313" key="5">
    <source>
        <dbReference type="Proteomes" id="UP000636479"/>
    </source>
</evidence>
<dbReference type="InterPro" id="IPR015943">
    <property type="entry name" value="WD40/YVTN_repeat-like_dom_sf"/>
</dbReference>
<reference evidence="4" key="1">
    <citation type="submission" date="2020-05" db="EMBL/GenBank/DDBJ databases">
        <title>Mycena genomes resolve the evolution of fungal bioluminescence.</title>
        <authorList>
            <person name="Tsai I.J."/>
        </authorList>
    </citation>
    <scope>NUCLEOTIDE SEQUENCE</scope>
    <source>
        <strain evidence="4">171206Taipei</strain>
    </source>
</reference>
<dbReference type="Proteomes" id="UP000636479">
    <property type="component" value="Unassembled WGS sequence"/>
</dbReference>
<gene>
    <name evidence="4" type="ORF">MIND_01003400</name>
</gene>
<protein>
    <submittedName>
        <fullName evidence="4">Uncharacterized protein</fullName>
    </submittedName>
</protein>
<dbReference type="Gene3D" id="2.130.10.10">
    <property type="entry name" value="YVTN repeat-like/Quinoprotein amine dehydrogenase"/>
    <property type="match status" value="2"/>
</dbReference>
<dbReference type="InterPro" id="IPR051179">
    <property type="entry name" value="WD_repeat_multifunction"/>
</dbReference>
<feature type="region of interest" description="Disordered" evidence="3">
    <location>
        <begin position="296"/>
        <end position="315"/>
    </location>
</feature>
<dbReference type="OrthoDB" id="3236053at2759"/>
<keyword evidence="1" id="KW-0853">WD repeat</keyword>
<proteinExistence type="predicted"/>
<dbReference type="SMART" id="SM00320">
    <property type="entry name" value="WD40"/>
    <property type="match status" value="3"/>
</dbReference>
<dbReference type="PANTHER" id="PTHR19857">
    <property type="entry name" value="MITOCHONDRIAL DIVISION PROTEIN 1-RELATED"/>
    <property type="match status" value="1"/>
</dbReference>
<evidence type="ECO:0000313" key="4">
    <source>
        <dbReference type="EMBL" id="KAF7294665.1"/>
    </source>
</evidence>
<feature type="region of interest" description="Disordered" evidence="3">
    <location>
        <begin position="45"/>
        <end position="64"/>
    </location>
</feature>
<evidence type="ECO:0000256" key="3">
    <source>
        <dbReference type="SAM" id="MobiDB-lite"/>
    </source>
</evidence>
<feature type="region of interest" description="Disordered" evidence="3">
    <location>
        <begin position="651"/>
        <end position="692"/>
    </location>
</feature>
<evidence type="ECO:0000256" key="1">
    <source>
        <dbReference type="ARBA" id="ARBA00022574"/>
    </source>
</evidence>
<dbReference type="SUPFAM" id="SSF50978">
    <property type="entry name" value="WD40 repeat-like"/>
    <property type="match status" value="1"/>
</dbReference>
<accession>A0A8H6S7W9</accession>
<dbReference type="RefSeq" id="XP_037216028.1">
    <property type="nucleotide sequence ID" value="XM_037366634.1"/>
</dbReference>